<evidence type="ECO:0000313" key="7">
    <source>
        <dbReference type="EMBL" id="CAF1294077.1"/>
    </source>
</evidence>
<dbReference type="PANTHER" id="PTHR43702">
    <property type="entry name" value="L-FUCOSE-PROTON SYMPORTER"/>
    <property type="match status" value="1"/>
</dbReference>
<dbReference type="EMBL" id="CAJNOH010000646">
    <property type="protein sequence ID" value="CAF1095522.1"/>
    <property type="molecule type" value="Genomic_DNA"/>
</dbReference>
<dbReference type="EMBL" id="CAJOBD010005138">
    <property type="protein sequence ID" value="CAF4020938.1"/>
    <property type="molecule type" value="Genomic_DNA"/>
</dbReference>
<name>A0A814IEP1_9BILA</name>
<evidence type="ECO:0000313" key="9">
    <source>
        <dbReference type="Proteomes" id="UP000663864"/>
    </source>
</evidence>
<gene>
    <name evidence="8" type="ORF">JBS370_LOCUS27402</name>
    <name evidence="7" type="ORF">JXQ802_LOCUS29155</name>
    <name evidence="6" type="ORF">PYM288_LOCUS19399</name>
    <name evidence="5" type="ORF">ZHD862_LOCUS13633</name>
</gene>
<dbReference type="Proteomes" id="UP000663854">
    <property type="component" value="Unassembled WGS sequence"/>
</dbReference>
<organism evidence="5 9">
    <name type="scientific">Rotaria sordida</name>
    <dbReference type="NCBI Taxonomy" id="392033"/>
    <lineage>
        <taxon>Eukaryota</taxon>
        <taxon>Metazoa</taxon>
        <taxon>Spiralia</taxon>
        <taxon>Gnathifera</taxon>
        <taxon>Rotifera</taxon>
        <taxon>Eurotatoria</taxon>
        <taxon>Bdelloidea</taxon>
        <taxon>Philodinida</taxon>
        <taxon>Philodinidae</taxon>
        <taxon>Rotaria</taxon>
    </lineage>
</organism>
<dbReference type="SUPFAM" id="SSF103473">
    <property type="entry name" value="MFS general substrate transporter"/>
    <property type="match status" value="1"/>
</dbReference>
<proteinExistence type="predicted"/>
<sequence>MGTANLGRHARRGAGVLIMGISGGAVFPPIQGIIADRYSTRISFLVPMVGFIIVLAYALSYWIRNGLQIKRSSRSAADNHAVIPAGADKMTVDNTFDVQISLSRPIMAENTANQVSDSSPFLLHVKPNNRPPQGRLSSL</sequence>
<dbReference type="Proteomes" id="UP000663864">
    <property type="component" value="Unassembled WGS sequence"/>
</dbReference>
<evidence type="ECO:0000256" key="1">
    <source>
        <dbReference type="ARBA" id="ARBA00004429"/>
    </source>
</evidence>
<accession>A0A814IEP1</accession>
<dbReference type="EMBL" id="CAJNOL010001128">
    <property type="protein sequence ID" value="CAF1294077.1"/>
    <property type="molecule type" value="Genomic_DNA"/>
</dbReference>
<keyword evidence="2" id="KW-1003">Cell membrane</keyword>
<keyword evidence="10" id="KW-1185">Reference proteome</keyword>
<evidence type="ECO:0000313" key="8">
    <source>
        <dbReference type="EMBL" id="CAF4020938.1"/>
    </source>
</evidence>
<protein>
    <recommendedName>
        <fullName evidence="11">Major facilitator superfamily (MFS) profile domain-containing protein</fullName>
    </recommendedName>
</protein>
<feature type="region of interest" description="Disordered" evidence="3">
    <location>
        <begin position="120"/>
        <end position="139"/>
    </location>
</feature>
<dbReference type="Proteomes" id="UP000663870">
    <property type="component" value="Unassembled WGS sequence"/>
</dbReference>
<evidence type="ECO:0000313" key="5">
    <source>
        <dbReference type="EMBL" id="CAF1022937.1"/>
    </source>
</evidence>
<dbReference type="InterPro" id="IPR036259">
    <property type="entry name" value="MFS_trans_sf"/>
</dbReference>
<dbReference type="AlphaFoldDB" id="A0A814IEP1"/>
<keyword evidence="4" id="KW-0812">Transmembrane</keyword>
<evidence type="ECO:0000313" key="10">
    <source>
        <dbReference type="Proteomes" id="UP000663870"/>
    </source>
</evidence>
<dbReference type="Proteomes" id="UP000663836">
    <property type="component" value="Unassembled WGS sequence"/>
</dbReference>
<feature type="transmembrane region" description="Helical" evidence="4">
    <location>
        <begin position="42"/>
        <end position="63"/>
    </location>
</feature>
<evidence type="ECO:0000256" key="2">
    <source>
        <dbReference type="ARBA" id="ARBA00022475"/>
    </source>
</evidence>
<dbReference type="PANTHER" id="PTHR43702:SF3">
    <property type="entry name" value="PROTEIN TSGA"/>
    <property type="match status" value="1"/>
</dbReference>
<keyword evidence="4" id="KW-0472">Membrane</keyword>
<evidence type="ECO:0008006" key="11">
    <source>
        <dbReference type="Google" id="ProtNLM"/>
    </source>
</evidence>
<dbReference type="EMBL" id="CAJNOT010000566">
    <property type="protein sequence ID" value="CAF1022937.1"/>
    <property type="molecule type" value="Genomic_DNA"/>
</dbReference>
<reference evidence="5" key="1">
    <citation type="submission" date="2021-02" db="EMBL/GenBank/DDBJ databases">
        <authorList>
            <person name="Nowell W R."/>
        </authorList>
    </citation>
    <scope>NUCLEOTIDE SEQUENCE</scope>
</reference>
<dbReference type="Gene3D" id="1.20.1250.20">
    <property type="entry name" value="MFS general substrate transporter like domains"/>
    <property type="match status" value="1"/>
</dbReference>
<evidence type="ECO:0000256" key="4">
    <source>
        <dbReference type="SAM" id="Phobius"/>
    </source>
</evidence>
<dbReference type="InterPro" id="IPR050375">
    <property type="entry name" value="MFS_TsgA-like"/>
</dbReference>
<feature type="transmembrane region" description="Helical" evidence="4">
    <location>
        <begin position="12"/>
        <end position="30"/>
    </location>
</feature>
<comment type="subcellular location">
    <subcellularLocation>
        <location evidence="1">Cell inner membrane</location>
        <topology evidence="1">Multi-pass membrane protein</topology>
    </subcellularLocation>
</comment>
<keyword evidence="4" id="KW-1133">Transmembrane helix</keyword>
<evidence type="ECO:0000256" key="3">
    <source>
        <dbReference type="SAM" id="MobiDB-lite"/>
    </source>
</evidence>
<dbReference type="GO" id="GO:0005886">
    <property type="term" value="C:plasma membrane"/>
    <property type="evidence" value="ECO:0007669"/>
    <property type="project" value="UniProtKB-SubCell"/>
</dbReference>
<evidence type="ECO:0000313" key="6">
    <source>
        <dbReference type="EMBL" id="CAF1095522.1"/>
    </source>
</evidence>
<comment type="caution">
    <text evidence="5">The sequence shown here is derived from an EMBL/GenBank/DDBJ whole genome shotgun (WGS) entry which is preliminary data.</text>
</comment>